<keyword evidence="1" id="KW-0812">Transmembrane</keyword>
<feature type="transmembrane region" description="Helical" evidence="1">
    <location>
        <begin position="92"/>
        <end position="115"/>
    </location>
</feature>
<dbReference type="PANTHER" id="PTHR34980">
    <property type="entry name" value="INNER MEMBRANE PROTEIN-RELATED-RELATED"/>
    <property type="match status" value="1"/>
</dbReference>
<dbReference type="EMBL" id="SOGJ01000022">
    <property type="protein sequence ID" value="TFC97901.1"/>
    <property type="molecule type" value="Genomic_DNA"/>
</dbReference>
<dbReference type="PANTHER" id="PTHR34980:SF2">
    <property type="entry name" value="INNER MEMBRANE PROTEIN YHAH-RELATED"/>
    <property type="match status" value="1"/>
</dbReference>
<dbReference type="Proteomes" id="UP000298355">
    <property type="component" value="Unassembled WGS sequence"/>
</dbReference>
<reference evidence="2 3" key="1">
    <citation type="submission" date="2019-03" db="EMBL/GenBank/DDBJ databases">
        <title>Genomics of glacier-inhabiting Cryobacterium strains.</title>
        <authorList>
            <person name="Liu Q."/>
            <person name="Xin Y.-H."/>
        </authorList>
    </citation>
    <scope>NUCLEOTIDE SEQUENCE [LARGE SCALE GENOMIC DNA]</scope>
    <source>
        <strain evidence="2 3">TMT4-23</strain>
    </source>
</reference>
<dbReference type="RefSeq" id="WP_134363445.1">
    <property type="nucleotide sequence ID" value="NZ_SOGJ01000022.1"/>
</dbReference>
<dbReference type="InterPro" id="IPR008523">
    <property type="entry name" value="DUF805"/>
</dbReference>
<organism evidence="2 3">
    <name type="scientific">Cryobacterium breve</name>
    <dbReference type="NCBI Taxonomy" id="1259258"/>
    <lineage>
        <taxon>Bacteria</taxon>
        <taxon>Bacillati</taxon>
        <taxon>Actinomycetota</taxon>
        <taxon>Actinomycetes</taxon>
        <taxon>Micrococcales</taxon>
        <taxon>Microbacteriaceae</taxon>
        <taxon>Cryobacterium</taxon>
    </lineage>
</organism>
<keyword evidence="3" id="KW-1185">Reference proteome</keyword>
<evidence type="ECO:0000256" key="1">
    <source>
        <dbReference type="SAM" id="Phobius"/>
    </source>
</evidence>
<sequence length="144" mass="15855">MTPVAALSTYFRKYADFTGRATRSEYWWVALWMAVFYLPMLLVLAFNMPPTDYDAAGPLLVPVGFLIMLVYLATIVPNIALLVRRLHDVNFAGWFAFLGLIPSVGGIAILVFAVLPSNPLGARFDRGASSLTAEPTWSNAQRLG</sequence>
<comment type="caution">
    <text evidence="2">The sequence shown here is derived from an EMBL/GenBank/DDBJ whole genome shotgun (WGS) entry which is preliminary data.</text>
</comment>
<keyword evidence="1" id="KW-0472">Membrane</keyword>
<accession>A0ABY2J2M7</accession>
<gene>
    <name evidence="2" type="ORF">E3O65_09245</name>
</gene>
<evidence type="ECO:0000313" key="3">
    <source>
        <dbReference type="Proteomes" id="UP000298355"/>
    </source>
</evidence>
<proteinExistence type="predicted"/>
<name>A0ABY2J2M7_9MICO</name>
<protein>
    <submittedName>
        <fullName evidence="2">DUF805 domain-containing protein</fullName>
    </submittedName>
</protein>
<feature type="transmembrane region" description="Helical" evidence="1">
    <location>
        <begin position="59"/>
        <end position="80"/>
    </location>
</feature>
<dbReference type="Pfam" id="PF05656">
    <property type="entry name" value="DUF805"/>
    <property type="match status" value="1"/>
</dbReference>
<evidence type="ECO:0000313" key="2">
    <source>
        <dbReference type="EMBL" id="TFC97901.1"/>
    </source>
</evidence>
<feature type="transmembrane region" description="Helical" evidence="1">
    <location>
        <begin position="26"/>
        <end position="47"/>
    </location>
</feature>
<keyword evidence="1" id="KW-1133">Transmembrane helix</keyword>